<dbReference type="EMBL" id="CALNXI010001065">
    <property type="protein sequence ID" value="CAH3153837.1"/>
    <property type="molecule type" value="Genomic_DNA"/>
</dbReference>
<dbReference type="Proteomes" id="UP001159427">
    <property type="component" value="Unassembled WGS sequence"/>
</dbReference>
<gene>
    <name evidence="1" type="ORF">PEVE_00001231</name>
</gene>
<reference evidence="1 2" key="1">
    <citation type="submission" date="2022-05" db="EMBL/GenBank/DDBJ databases">
        <authorList>
            <consortium name="Genoscope - CEA"/>
            <person name="William W."/>
        </authorList>
    </citation>
    <scope>NUCLEOTIDE SEQUENCE [LARGE SCALE GENOMIC DNA]</scope>
</reference>
<accession>A0ABN8Q1N3</accession>
<comment type="caution">
    <text evidence="1">The sequence shown here is derived from an EMBL/GenBank/DDBJ whole genome shotgun (WGS) entry which is preliminary data.</text>
</comment>
<organism evidence="1 2">
    <name type="scientific">Porites evermanni</name>
    <dbReference type="NCBI Taxonomy" id="104178"/>
    <lineage>
        <taxon>Eukaryota</taxon>
        <taxon>Metazoa</taxon>
        <taxon>Cnidaria</taxon>
        <taxon>Anthozoa</taxon>
        <taxon>Hexacorallia</taxon>
        <taxon>Scleractinia</taxon>
        <taxon>Fungiina</taxon>
        <taxon>Poritidae</taxon>
        <taxon>Porites</taxon>
    </lineage>
</organism>
<name>A0ABN8Q1N3_9CNID</name>
<evidence type="ECO:0000313" key="1">
    <source>
        <dbReference type="EMBL" id="CAH3153837.1"/>
    </source>
</evidence>
<proteinExistence type="predicted"/>
<protein>
    <submittedName>
        <fullName evidence="1">Uncharacterized protein</fullName>
    </submittedName>
</protein>
<evidence type="ECO:0000313" key="2">
    <source>
        <dbReference type="Proteomes" id="UP001159427"/>
    </source>
</evidence>
<sequence>MRLTVKRNSQANRLSALFKGRRTSATDKQATDDDAERTPDTFSIQKQSTCFTSEELSLFHNSKRVKETEYLTVLNRILQEQIINTTEVYTIAGKMIRVECIGSSWKG</sequence>
<keyword evidence="2" id="KW-1185">Reference proteome</keyword>